<dbReference type="Pfam" id="PF00149">
    <property type="entry name" value="Metallophos"/>
    <property type="match status" value="1"/>
</dbReference>
<evidence type="ECO:0000313" key="5">
    <source>
        <dbReference type="EMBL" id="RXI50048.1"/>
    </source>
</evidence>
<dbReference type="PROSITE" id="PS51782">
    <property type="entry name" value="LYSM"/>
    <property type="match status" value="1"/>
</dbReference>
<keyword evidence="1" id="KW-0732">Signal</keyword>
<dbReference type="SMART" id="SM00257">
    <property type="entry name" value="LysM"/>
    <property type="match status" value="1"/>
</dbReference>
<dbReference type="GO" id="GO:0000166">
    <property type="term" value="F:nucleotide binding"/>
    <property type="evidence" value="ECO:0007669"/>
    <property type="project" value="UniProtKB-KW"/>
</dbReference>
<keyword evidence="2" id="KW-0378">Hydrolase</keyword>
<dbReference type="Gene3D" id="3.10.350.10">
    <property type="entry name" value="LysM domain"/>
    <property type="match status" value="1"/>
</dbReference>
<dbReference type="InterPro" id="IPR036779">
    <property type="entry name" value="LysM_dom_sf"/>
</dbReference>
<evidence type="ECO:0000256" key="1">
    <source>
        <dbReference type="ARBA" id="ARBA00022729"/>
    </source>
</evidence>
<sequence length="593" mass="65701">MFKERSFKKISSWLVAIFMMLNIFMPMNTVSASELANNKEDSNVKTINIVTLNDYHGVVKEAGKDIGIAKFTETINEFKKENPNTIVLGAGDLFQGTALSNLNYGAPINEMVKELGVIASAVGNHEFDWGIDKIAKWAKEGGYEWLASNIYDKKTGEPVTWAKPYKMLEVDGVKIGLIGLATPETAYKTKPSNVEGLEFRDPIKAGKEWADKLRKGEVQEGRADIIIAVTHLGSIQDKKTKEITGEAADLAKANVGIDAIISGHTHMTVAGEVNKTPIVQAYKNGRAFGKLEIKYNINNKKVSIKPEVVDLASKVKDLKESEAGKKIVEKYENASKDKLNEVVGHTKKDLPHERFEGPSLLGEWVCEAMAKTTKSQIAITNGGGLRCPINKGDITVGILYQLMPFDNTLVTMEVKGSDIKKIVENGIGNESIGWAAISGLKVKYDLKQPFGNRIHDIKLSDGKEIDMNKYYTLVTNDFMSEGGDNFDFTSAKNKVDTNLPIRDALIKELRDVKTISVDRKNYLEAGTKPQVKPQPKPEIKPSQKKVVYKVKSGDSLYRIGKRYKIDYKTIAKDNGIKNPNLIFIGQKIIINVN</sequence>
<dbReference type="CDD" id="cd00845">
    <property type="entry name" value="MPP_UshA_N_like"/>
    <property type="match status" value="1"/>
</dbReference>
<dbReference type="GO" id="GO:0009166">
    <property type="term" value="P:nucleotide catabolic process"/>
    <property type="evidence" value="ECO:0007669"/>
    <property type="project" value="InterPro"/>
</dbReference>
<dbReference type="InterPro" id="IPR006179">
    <property type="entry name" value="5_nucleotidase/apyrase"/>
</dbReference>
<dbReference type="Gene3D" id="3.90.780.10">
    <property type="entry name" value="5'-Nucleotidase, C-terminal domain"/>
    <property type="match status" value="1"/>
</dbReference>
<dbReference type="Gene3D" id="3.60.21.10">
    <property type="match status" value="1"/>
</dbReference>
<dbReference type="PRINTS" id="PR01607">
    <property type="entry name" value="APYRASEFAMLY"/>
</dbReference>
<dbReference type="CDD" id="cd00118">
    <property type="entry name" value="LysM"/>
    <property type="match status" value="1"/>
</dbReference>
<feature type="domain" description="LysM" evidence="3">
    <location>
        <begin position="546"/>
        <end position="590"/>
    </location>
</feature>
<comment type="similarity">
    <text evidence="2">Belongs to the 5'-nucleotidase family.</text>
</comment>
<evidence type="ECO:0000313" key="6">
    <source>
        <dbReference type="Proteomes" id="UP000290921"/>
    </source>
</evidence>
<dbReference type="InterPro" id="IPR018392">
    <property type="entry name" value="LysM"/>
</dbReference>
<reference evidence="5 6" key="1">
    <citation type="submission" date="2018-06" db="EMBL/GenBank/DDBJ databases">
        <title>Genome conservation of Clostridium tetani.</title>
        <authorList>
            <person name="Bruggemann H."/>
            <person name="Popoff M.R."/>
        </authorList>
    </citation>
    <scope>NUCLEOTIDE SEQUENCE [LARGE SCALE GENOMIC DNA]</scope>
    <source>
        <strain evidence="5 6">2017.061</strain>
    </source>
</reference>
<dbReference type="GO" id="GO:0016787">
    <property type="term" value="F:hydrolase activity"/>
    <property type="evidence" value="ECO:0007669"/>
    <property type="project" value="UniProtKB-KW"/>
</dbReference>
<accession>A0A4Q0VET1</accession>
<dbReference type="PANTHER" id="PTHR11575:SF24">
    <property type="entry name" value="5'-NUCLEOTIDASE"/>
    <property type="match status" value="1"/>
</dbReference>
<organism evidence="5 6">
    <name type="scientific">Clostridium tetani</name>
    <dbReference type="NCBI Taxonomy" id="1513"/>
    <lineage>
        <taxon>Bacteria</taxon>
        <taxon>Bacillati</taxon>
        <taxon>Bacillota</taxon>
        <taxon>Clostridia</taxon>
        <taxon>Eubacteriales</taxon>
        <taxon>Clostridiaceae</taxon>
        <taxon>Clostridium</taxon>
    </lineage>
</organism>
<dbReference type="Proteomes" id="UP000290921">
    <property type="component" value="Unassembled WGS sequence"/>
</dbReference>
<reference evidence="4 7" key="2">
    <citation type="submission" date="2022-09" db="EMBL/GenBank/DDBJ databases">
        <title>complete genome sequences of Clostridium tetani str. KHSU-234311-028 isolated from soil.</title>
        <authorList>
            <person name="Sekizuka T."/>
            <person name="Shitada C."/>
            <person name="Takahashi M."/>
            <person name="Kuroda M."/>
        </authorList>
    </citation>
    <scope>NUCLEOTIDE SEQUENCE [LARGE SCALE GENOMIC DNA]</scope>
    <source>
        <strain evidence="4 7">KHSU-234311-028</strain>
    </source>
</reference>
<evidence type="ECO:0000313" key="4">
    <source>
        <dbReference type="EMBL" id="BDR81709.1"/>
    </source>
</evidence>
<dbReference type="SUPFAM" id="SSF56300">
    <property type="entry name" value="Metallo-dependent phosphatases"/>
    <property type="match status" value="1"/>
</dbReference>
<evidence type="ECO:0000256" key="2">
    <source>
        <dbReference type="RuleBase" id="RU362119"/>
    </source>
</evidence>
<dbReference type="EMBL" id="AP026818">
    <property type="protein sequence ID" value="BDR81709.1"/>
    <property type="molecule type" value="Genomic_DNA"/>
</dbReference>
<gene>
    <name evidence="5" type="ORF">DP130_03470</name>
    <name evidence="4" type="ORF">K234311028_19550</name>
</gene>
<dbReference type="SUPFAM" id="SSF55816">
    <property type="entry name" value="5'-nucleotidase (syn. UDP-sugar hydrolase), C-terminal domain"/>
    <property type="match status" value="1"/>
</dbReference>
<dbReference type="AlphaFoldDB" id="A0A4Q0VET1"/>
<evidence type="ECO:0000259" key="3">
    <source>
        <dbReference type="PROSITE" id="PS51782"/>
    </source>
</evidence>
<dbReference type="InterPro" id="IPR029052">
    <property type="entry name" value="Metallo-depent_PP-like"/>
</dbReference>
<dbReference type="SUPFAM" id="SSF54106">
    <property type="entry name" value="LysM domain"/>
    <property type="match status" value="1"/>
</dbReference>
<dbReference type="RefSeq" id="WP_129029928.1">
    <property type="nucleotide sequence ID" value="NZ_AP026818.1"/>
</dbReference>
<dbReference type="Pfam" id="PF01476">
    <property type="entry name" value="LysM"/>
    <property type="match status" value="1"/>
</dbReference>
<dbReference type="Pfam" id="PF02872">
    <property type="entry name" value="5_nucleotid_C"/>
    <property type="match status" value="1"/>
</dbReference>
<dbReference type="PANTHER" id="PTHR11575">
    <property type="entry name" value="5'-NUCLEOTIDASE-RELATED"/>
    <property type="match status" value="1"/>
</dbReference>
<proteinExistence type="inferred from homology"/>
<dbReference type="Proteomes" id="UP001321763">
    <property type="component" value="Chromosome"/>
</dbReference>
<protein>
    <submittedName>
        <fullName evidence="4">Multifunctional 2',3'-cyclic-nucleotide 2'-phosphodiesterase/5'-nucleotidase/3'-nucleotidase</fullName>
    </submittedName>
</protein>
<dbReference type="InterPro" id="IPR008334">
    <property type="entry name" value="5'-Nucleotdase_C"/>
</dbReference>
<dbReference type="EMBL" id="QMAP01000002">
    <property type="protein sequence ID" value="RXI50048.1"/>
    <property type="molecule type" value="Genomic_DNA"/>
</dbReference>
<evidence type="ECO:0000313" key="7">
    <source>
        <dbReference type="Proteomes" id="UP001321763"/>
    </source>
</evidence>
<dbReference type="InterPro" id="IPR004843">
    <property type="entry name" value="Calcineurin-like_PHP"/>
</dbReference>
<name>A0A4Q0VET1_CLOTA</name>
<dbReference type="InterPro" id="IPR036907">
    <property type="entry name" value="5'-Nucleotdase_C_sf"/>
</dbReference>
<keyword evidence="2" id="KW-0547">Nucleotide-binding</keyword>